<evidence type="ECO:0000313" key="10">
    <source>
        <dbReference type="RefSeq" id="XP_010258469.1"/>
    </source>
</evidence>
<dbReference type="SMART" id="SM00015">
    <property type="entry name" value="IQ"/>
    <property type="match status" value="1"/>
</dbReference>
<accession>A0A1U8A182</accession>
<dbReference type="Pfam" id="PF13178">
    <property type="entry name" value="DUF4005"/>
    <property type="match status" value="1"/>
</dbReference>
<proteinExistence type="inferred from homology"/>
<dbReference type="Pfam" id="PF00612">
    <property type="entry name" value="IQ"/>
    <property type="match status" value="1"/>
</dbReference>
<feature type="domain" description="DUF4005" evidence="5">
    <location>
        <begin position="351"/>
        <end position="457"/>
    </location>
</feature>
<keyword evidence="6" id="KW-1185">Reference proteome</keyword>
<dbReference type="RefSeq" id="XP_010258469.1">
    <property type="nucleotide sequence ID" value="XM_010260167.2"/>
</dbReference>
<dbReference type="KEGG" id="nnu:104598227"/>
<evidence type="ECO:0000256" key="3">
    <source>
        <dbReference type="ARBA" id="ARBA00024378"/>
    </source>
</evidence>
<dbReference type="RefSeq" id="XP_010258467.1">
    <property type="nucleotide sequence ID" value="XM_010260165.2"/>
</dbReference>
<dbReference type="PROSITE" id="PS50096">
    <property type="entry name" value="IQ"/>
    <property type="match status" value="1"/>
</dbReference>
<evidence type="ECO:0000256" key="4">
    <source>
        <dbReference type="SAM" id="MobiDB-lite"/>
    </source>
</evidence>
<reference evidence="7 8" key="1">
    <citation type="submission" date="2025-04" db="UniProtKB">
        <authorList>
            <consortium name="RefSeq"/>
        </authorList>
    </citation>
    <scope>IDENTIFICATION</scope>
</reference>
<dbReference type="GeneID" id="104598227"/>
<keyword evidence="1" id="KW-0112">Calmodulin-binding</keyword>
<dbReference type="PANTHER" id="PTHR32295">
    <property type="entry name" value="IQ-DOMAIN 5-RELATED"/>
    <property type="match status" value="1"/>
</dbReference>
<dbReference type="OMA" id="MSHRETT"/>
<evidence type="ECO:0000259" key="5">
    <source>
        <dbReference type="Pfam" id="PF13178"/>
    </source>
</evidence>
<dbReference type="RefSeq" id="XP_010258468.1">
    <property type="nucleotide sequence ID" value="XM_010260166.2"/>
</dbReference>
<dbReference type="OrthoDB" id="753382at2759"/>
<dbReference type="GO" id="GO:0005516">
    <property type="term" value="F:calmodulin binding"/>
    <property type="evidence" value="ECO:0007669"/>
    <property type="project" value="UniProtKB-KW"/>
</dbReference>
<comment type="subunit">
    <text evidence="3">Binds to multiple calmodulin (CaM) in the presence of Ca(2+) and CaM-like proteins.</text>
</comment>
<dbReference type="InterPro" id="IPR025064">
    <property type="entry name" value="DUF4005"/>
</dbReference>
<evidence type="ECO:0000313" key="9">
    <source>
        <dbReference type="RefSeq" id="XP_010258468.1"/>
    </source>
</evidence>
<evidence type="ECO:0000313" key="7">
    <source>
        <dbReference type="RefSeq" id="XP_010258466.1"/>
    </source>
</evidence>
<name>A0A1U8A182_NELNU</name>
<evidence type="ECO:0000256" key="1">
    <source>
        <dbReference type="ARBA" id="ARBA00022860"/>
    </source>
</evidence>
<dbReference type="CDD" id="cd23767">
    <property type="entry name" value="IQCD"/>
    <property type="match status" value="1"/>
</dbReference>
<evidence type="ECO:0000313" key="6">
    <source>
        <dbReference type="Proteomes" id="UP000189703"/>
    </source>
</evidence>
<gene>
    <name evidence="7 8 9 10" type="primary">LOC104598227</name>
</gene>
<protein>
    <submittedName>
        <fullName evidence="7 8">Protein IQ-DOMAIN 14 isoform X1</fullName>
    </submittedName>
</protein>
<dbReference type="AlphaFoldDB" id="A0A1U8A182"/>
<dbReference type="RefSeq" id="XP_010258466.1">
    <property type="nucleotide sequence ID" value="XM_010260164.2"/>
</dbReference>
<comment type="similarity">
    <text evidence="2">Belongs to the IQD family.</text>
</comment>
<evidence type="ECO:0000313" key="8">
    <source>
        <dbReference type="RefSeq" id="XP_010258467.1"/>
    </source>
</evidence>
<dbReference type="Proteomes" id="UP000189703">
    <property type="component" value="Unplaced"/>
</dbReference>
<dbReference type="PANTHER" id="PTHR32295:SF113">
    <property type="entry name" value="PROTEIN IQ-DOMAIN 14"/>
    <property type="match status" value="1"/>
</dbReference>
<dbReference type="Gene3D" id="1.20.5.190">
    <property type="match status" value="1"/>
</dbReference>
<sequence>MGKKGSWFSAIKRALLPHPKEKVANGSEKLSVKEKKKWGIRKLKHGDGSSFIPLHRKPSSIEKILGDAEREKKKMHPVSSHQQQKVQPSMHGMSFNQQQKVQPSIPLMHPTSSHQQQKLLSSMLPMASRVAVNHHKEVQRKGPPNNFNTSAIKIQAAFRGYMARRSYRALKGLVRLQRVMQGQSVRRQTINAMKFMQLLVRIQTQIQSRRIQMLEIHKQNFDKSDKEVESILGKWTQPSEIGHQEEWDDSLLTKEEIEARLQRKVEAVIKRERALAYAYSHQLWKATPKSAQTAFMEIRSGGYPWWWNWLERQLQGYHSERQAIHAKKELTPSNPIMELNPQPPSHTPASSKHEPALSSRAAYTNSSTLVKHAKPIRSTTAELPKDVPLMRDDESLTSCPPFSMPNYMAPTVSAKAKVRSQSTPKGRPLVSTPSQELKKRFSFPLNQSIGSLRWNKGSIFSSKDSSSQRITGKHKSMQSISNLSVDSSISLPIGIGRKSFE</sequence>
<dbReference type="InterPro" id="IPR000048">
    <property type="entry name" value="IQ_motif_EF-hand-BS"/>
</dbReference>
<dbReference type="eggNOG" id="ENOG502R9C0">
    <property type="taxonomic scope" value="Eukaryota"/>
</dbReference>
<feature type="region of interest" description="Disordered" evidence="4">
    <location>
        <begin position="330"/>
        <end position="358"/>
    </location>
</feature>
<evidence type="ECO:0000256" key="2">
    <source>
        <dbReference type="ARBA" id="ARBA00024341"/>
    </source>
</evidence>
<organism evidence="6 9">
    <name type="scientific">Nelumbo nucifera</name>
    <name type="common">Sacred lotus</name>
    <dbReference type="NCBI Taxonomy" id="4432"/>
    <lineage>
        <taxon>Eukaryota</taxon>
        <taxon>Viridiplantae</taxon>
        <taxon>Streptophyta</taxon>
        <taxon>Embryophyta</taxon>
        <taxon>Tracheophyta</taxon>
        <taxon>Spermatophyta</taxon>
        <taxon>Magnoliopsida</taxon>
        <taxon>Proteales</taxon>
        <taxon>Nelumbonaceae</taxon>
        <taxon>Nelumbo</taxon>
    </lineage>
</organism>